<feature type="region of interest" description="Disordered" evidence="1">
    <location>
        <begin position="121"/>
        <end position="166"/>
    </location>
</feature>
<sequence length="166" mass="17953">MASWTVFEPRATAPGTLAAADGSVFVKDGFSLPAFLFAPLWLLWQRMWLAFLFWLAAEVVLRAVAFALHMGDMWAAGLSLLFAWLFALEAGALRCWTLRRKGWRLAGIACGHDLTEAESRHFEGRMPPPSAPPAPPAASSPAGPTRPDAGHGAVLGLFPEPWGART</sequence>
<dbReference type="EMBL" id="JAUSVK010000001">
    <property type="protein sequence ID" value="MDQ0395639.1"/>
    <property type="molecule type" value="Genomic_DNA"/>
</dbReference>
<dbReference type="RefSeq" id="WP_307434622.1">
    <property type="nucleotide sequence ID" value="NZ_JAUSVK010000001.1"/>
</dbReference>
<name>A0ABU0FNH0_9HYPH</name>
<dbReference type="Pfam" id="PF10947">
    <property type="entry name" value="DUF2628"/>
    <property type="match status" value="1"/>
</dbReference>
<feature type="transmembrane region" description="Helical" evidence="2">
    <location>
        <begin position="51"/>
        <end position="68"/>
    </location>
</feature>
<keyword evidence="4" id="KW-1185">Reference proteome</keyword>
<evidence type="ECO:0000313" key="4">
    <source>
        <dbReference type="Proteomes" id="UP001237448"/>
    </source>
</evidence>
<evidence type="ECO:0000256" key="2">
    <source>
        <dbReference type="SAM" id="Phobius"/>
    </source>
</evidence>
<keyword evidence="2" id="KW-0812">Transmembrane</keyword>
<gene>
    <name evidence="3" type="ORF">J3R73_005431</name>
</gene>
<evidence type="ECO:0000313" key="3">
    <source>
        <dbReference type="EMBL" id="MDQ0395639.1"/>
    </source>
</evidence>
<dbReference type="Proteomes" id="UP001237448">
    <property type="component" value="Unassembled WGS sequence"/>
</dbReference>
<evidence type="ECO:0008006" key="5">
    <source>
        <dbReference type="Google" id="ProtNLM"/>
    </source>
</evidence>
<keyword evidence="2" id="KW-0472">Membrane</keyword>
<comment type="caution">
    <text evidence="3">The sequence shown here is derived from an EMBL/GenBank/DDBJ whole genome shotgun (WGS) entry which is preliminary data.</text>
</comment>
<proteinExistence type="predicted"/>
<organism evidence="3 4">
    <name type="scientific">Labrys monachus</name>
    <dbReference type="NCBI Taxonomy" id="217067"/>
    <lineage>
        <taxon>Bacteria</taxon>
        <taxon>Pseudomonadati</taxon>
        <taxon>Pseudomonadota</taxon>
        <taxon>Alphaproteobacteria</taxon>
        <taxon>Hyphomicrobiales</taxon>
        <taxon>Xanthobacteraceae</taxon>
        <taxon>Labrys</taxon>
    </lineage>
</organism>
<feature type="compositionally biased region" description="Pro residues" evidence="1">
    <location>
        <begin position="126"/>
        <end position="138"/>
    </location>
</feature>
<dbReference type="InterPro" id="IPR024399">
    <property type="entry name" value="DUF2628"/>
</dbReference>
<evidence type="ECO:0000256" key="1">
    <source>
        <dbReference type="SAM" id="MobiDB-lite"/>
    </source>
</evidence>
<keyword evidence="2" id="KW-1133">Transmembrane helix</keyword>
<accession>A0ABU0FNH0</accession>
<reference evidence="3 4" key="1">
    <citation type="submission" date="2023-07" db="EMBL/GenBank/DDBJ databases">
        <title>Genomic Encyclopedia of Type Strains, Phase IV (KMG-IV): sequencing the most valuable type-strain genomes for metagenomic binning, comparative biology and taxonomic classification.</title>
        <authorList>
            <person name="Goeker M."/>
        </authorList>
    </citation>
    <scope>NUCLEOTIDE SEQUENCE [LARGE SCALE GENOMIC DNA]</scope>
    <source>
        <strain evidence="3 4">DSM 5896</strain>
    </source>
</reference>
<protein>
    <recommendedName>
        <fullName evidence="5">DUF2628 domain-containing protein</fullName>
    </recommendedName>
</protein>
<feature type="transmembrane region" description="Helical" evidence="2">
    <location>
        <begin position="74"/>
        <end position="96"/>
    </location>
</feature>